<evidence type="ECO:0000313" key="2">
    <source>
        <dbReference type="EMBL" id="VVC86719.1"/>
    </source>
</evidence>
<sequence>MAFLCVIADLLHINKDERTKVPIVQLIFKKSKPSTVFSSTPSQEVEDRNTAERQISDTVKDTTDTDKS</sequence>
<evidence type="ECO:0000256" key="1">
    <source>
        <dbReference type="SAM" id="MobiDB-lite"/>
    </source>
</evidence>
<accession>A0A5E4PN52</accession>
<feature type="compositionally biased region" description="Polar residues" evidence="1">
    <location>
        <begin position="33"/>
        <end position="43"/>
    </location>
</feature>
<dbReference type="AlphaFoldDB" id="A0A5E4PN52"/>
<keyword evidence="3" id="KW-1185">Reference proteome</keyword>
<gene>
    <name evidence="2" type="ORF">LSINAPIS_LOCUS491</name>
</gene>
<dbReference type="Proteomes" id="UP000324832">
    <property type="component" value="Unassembled WGS sequence"/>
</dbReference>
<dbReference type="EMBL" id="FZQP02000016">
    <property type="protein sequence ID" value="VVC86719.1"/>
    <property type="molecule type" value="Genomic_DNA"/>
</dbReference>
<evidence type="ECO:0000313" key="3">
    <source>
        <dbReference type="Proteomes" id="UP000324832"/>
    </source>
</evidence>
<feature type="compositionally biased region" description="Basic and acidic residues" evidence="1">
    <location>
        <begin position="45"/>
        <end position="68"/>
    </location>
</feature>
<name>A0A5E4PN52_9NEOP</name>
<protein>
    <submittedName>
        <fullName evidence="2">Uncharacterized protein</fullName>
    </submittedName>
</protein>
<feature type="region of interest" description="Disordered" evidence="1">
    <location>
        <begin position="33"/>
        <end position="68"/>
    </location>
</feature>
<organism evidence="2 3">
    <name type="scientific">Leptidea sinapis</name>
    <dbReference type="NCBI Taxonomy" id="189913"/>
    <lineage>
        <taxon>Eukaryota</taxon>
        <taxon>Metazoa</taxon>
        <taxon>Ecdysozoa</taxon>
        <taxon>Arthropoda</taxon>
        <taxon>Hexapoda</taxon>
        <taxon>Insecta</taxon>
        <taxon>Pterygota</taxon>
        <taxon>Neoptera</taxon>
        <taxon>Endopterygota</taxon>
        <taxon>Lepidoptera</taxon>
        <taxon>Glossata</taxon>
        <taxon>Ditrysia</taxon>
        <taxon>Papilionoidea</taxon>
        <taxon>Pieridae</taxon>
        <taxon>Dismorphiinae</taxon>
        <taxon>Leptidea</taxon>
    </lineage>
</organism>
<proteinExistence type="predicted"/>
<reference evidence="2 3" key="1">
    <citation type="submission" date="2017-07" db="EMBL/GenBank/DDBJ databases">
        <authorList>
            <person name="Talla V."/>
            <person name="Backstrom N."/>
        </authorList>
    </citation>
    <scope>NUCLEOTIDE SEQUENCE [LARGE SCALE GENOMIC DNA]</scope>
</reference>